<dbReference type="Proteomes" id="UP000016662">
    <property type="component" value="Unassembled WGS sequence"/>
</dbReference>
<dbReference type="NCBIfam" id="NF038110">
    <property type="entry name" value="Lys_methyl_FliB"/>
    <property type="match status" value="1"/>
</dbReference>
<dbReference type="STRING" id="411473.RUMCAL_01251"/>
<organism evidence="1 2">
    <name type="scientific">Ruminococcus callidus ATCC 27760</name>
    <dbReference type="NCBI Taxonomy" id="411473"/>
    <lineage>
        <taxon>Bacteria</taxon>
        <taxon>Bacillati</taxon>
        <taxon>Bacillota</taxon>
        <taxon>Clostridia</taxon>
        <taxon>Eubacteriales</taxon>
        <taxon>Oscillospiraceae</taxon>
        <taxon>Ruminococcus</taxon>
    </lineage>
</organism>
<evidence type="ECO:0000313" key="2">
    <source>
        <dbReference type="Proteomes" id="UP000016662"/>
    </source>
</evidence>
<accession>U2KWB9</accession>
<sequence length="347" mass="39482">MREIYPSHYAAFHCIAGACPDSCCKEWEIVVDTASAERYRSVSGTLGERLRQAMITDADGDIVFQEHNSRCPFWNAQQLCDIHGELGEDALCETCRLFPRITQDYGDFIEFDISPACPEAARLLFSMTPKQWQLTERSSPAMTEEPPEYAAANMRRLQEQRQALFFRLQDDSASACAQLSACLTLAEQWAGVSQEPAAVPCMEESVLSFLRSCEVLTSDWKQMLEQAANAPEPENLLAYTPALDQEIRLFTMDMLYRYYLRAAYAETPEAEILPLQMAAFSVCVVLLYSRRLGFHTAEQRLRIWQLFVKEIEYDENNLEELEWQLETNAAFSPAAFRAYFASLGGVQ</sequence>
<keyword evidence="2" id="KW-1185">Reference proteome</keyword>
<dbReference type="eggNOG" id="COG0727">
    <property type="taxonomic scope" value="Bacteria"/>
</dbReference>
<evidence type="ECO:0008006" key="3">
    <source>
        <dbReference type="Google" id="ProtNLM"/>
    </source>
</evidence>
<protein>
    <recommendedName>
        <fullName evidence="3">Flagellar protein FliB</fullName>
    </recommendedName>
</protein>
<dbReference type="RefSeq" id="WP_021682711.1">
    <property type="nucleotide sequence ID" value="NZ_KI260437.1"/>
</dbReference>
<comment type="caution">
    <text evidence="1">The sequence shown here is derived from an EMBL/GenBank/DDBJ whole genome shotgun (WGS) entry which is preliminary data.</text>
</comment>
<dbReference type="EMBL" id="AWVF01000158">
    <property type="protein sequence ID" value="ERJ96385.1"/>
    <property type="molecule type" value="Genomic_DNA"/>
</dbReference>
<dbReference type="PROSITE" id="PS51257">
    <property type="entry name" value="PROKAR_LIPOPROTEIN"/>
    <property type="match status" value="1"/>
</dbReference>
<gene>
    <name evidence="1" type="ORF">RUMCAL_01251</name>
</gene>
<evidence type="ECO:0000313" key="1">
    <source>
        <dbReference type="EMBL" id="ERJ96385.1"/>
    </source>
</evidence>
<dbReference type="HOGENOM" id="CLU_051643_0_0_9"/>
<dbReference type="OrthoDB" id="86584at2"/>
<dbReference type="AlphaFoldDB" id="U2KWB9"/>
<reference evidence="1 2" key="1">
    <citation type="submission" date="2013-07" db="EMBL/GenBank/DDBJ databases">
        <authorList>
            <person name="Weinstock G."/>
            <person name="Sodergren E."/>
            <person name="Wylie T."/>
            <person name="Fulton L."/>
            <person name="Fulton R."/>
            <person name="Fronick C."/>
            <person name="O'Laughlin M."/>
            <person name="Godfrey J."/>
            <person name="Miner T."/>
            <person name="Herter B."/>
            <person name="Appelbaum E."/>
            <person name="Cordes M."/>
            <person name="Lek S."/>
            <person name="Wollam A."/>
            <person name="Pepin K.H."/>
            <person name="Palsikar V.B."/>
            <person name="Mitreva M."/>
            <person name="Wilson R.K."/>
        </authorList>
    </citation>
    <scope>NUCLEOTIDE SEQUENCE [LARGE SCALE GENOMIC DNA]</scope>
    <source>
        <strain evidence="1 2">ATCC 27760</strain>
    </source>
</reference>
<dbReference type="PATRIC" id="fig|411473.3.peg.1019"/>
<proteinExistence type="predicted"/>
<name>U2KWB9_9FIRM</name>